<gene>
    <name evidence="2" type="ORF">SAMN02745120_1425</name>
</gene>
<feature type="domain" description="DUF1659" evidence="1">
    <location>
        <begin position="2"/>
        <end position="72"/>
    </location>
</feature>
<dbReference type="EMBL" id="FUYN01000002">
    <property type="protein sequence ID" value="SKB41799.1"/>
    <property type="molecule type" value="Genomic_DNA"/>
</dbReference>
<evidence type="ECO:0000313" key="3">
    <source>
        <dbReference type="Proteomes" id="UP000243406"/>
    </source>
</evidence>
<dbReference type="Pfam" id="PF07872">
    <property type="entry name" value="DUF1659"/>
    <property type="match status" value="1"/>
</dbReference>
<dbReference type="RefSeq" id="WP_079589303.1">
    <property type="nucleotide sequence ID" value="NZ_FUYN01000002.1"/>
</dbReference>
<evidence type="ECO:0000313" key="2">
    <source>
        <dbReference type="EMBL" id="SKB41799.1"/>
    </source>
</evidence>
<reference evidence="3" key="1">
    <citation type="submission" date="2017-02" db="EMBL/GenBank/DDBJ databases">
        <authorList>
            <person name="Varghese N."/>
            <person name="Submissions S."/>
        </authorList>
    </citation>
    <scope>NUCLEOTIDE SEQUENCE [LARGE SCALE GENOMIC DNA]</scope>
    <source>
        <strain evidence="3">ATCC 35199</strain>
    </source>
</reference>
<dbReference type="Proteomes" id="UP000243406">
    <property type="component" value="Unassembled WGS sequence"/>
</dbReference>
<dbReference type="AlphaFoldDB" id="A0A1T5B3X1"/>
<dbReference type="InterPro" id="IPR012454">
    <property type="entry name" value="DUF1659"/>
</dbReference>
<proteinExistence type="predicted"/>
<protein>
    <recommendedName>
        <fullName evidence="1">DUF1659 domain-containing protein</fullName>
    </recommendedName>
</protein>
<name>A0A1T5B3X1_9FIRM</name>
<sequence length="73" mass="8244">MIEKISMPSSIRLKYLTGVDTDGKEMFKTRTINNITSSVTDELIYGLKAMLEEVQNSPIAEFTRIETSKITQS</sequence>
<organism evidence="2 3">
    <name type="scientific">Acetoanaerobium noterae</name>
    <dbReference type="NCBI Taxonomy" id="745369"/>
    <lineage>
        <taxon>Bacteria</taxon>
        <taxon>Bacillati</taxon>
        <taxon>Bacillota</taxon>
        <taxon>Clostridia</taxon>
        <taxon>Peptostreptococcales</taxon>
        <taxon>Filifactoraceae</taxon>
        <taxon>Acetoanaerobium</taxon>
    </lineage>
</organism>
<keyword evidence="3" id="KW-1185">Reference proteome</keyword>
<evidence type="ECO:0000259" key="1">
    <source>
        <dbReference type="Pfam" id="PF07872"/>
    </source>
</evidence>
<accession>A0A1T5B3X1</accession>
<dbReference type="OrthoDB" id="1955198at2"/>